<dbReference type="RefSeq" id="WP_340520224.1">
    <property type="nucleotide sequence ID" value="NZ_FMSH01000032.1"/>
</dbReference>
<accession>A0A1K0JED2</accession>
<protein>
    <submittedName>
        <fullName evidence="2">Uncharacterized protein</fullName>
    </submittedName>
</protein>
<sequence>MTVPATPREWLAAITSPTNGVMSMAPGAWSHSPANIERVLVREVMAGEQPAAIAAAASGSVDVANAIHVAMTDLARELGCFYCDLIPHNAGLFIPGEARACANPADAIHRLFAHVHAGGLINRPAPLQADRPAARAAKAEPSRTDVDSRQVALFEE</sequence>
<evidence type="ECO:0000256" key="1">
    <source>
        <dbReference type="SAM" id="MobiDB-lite"/>
    </source>
</evidence>
<feature type="region of interest" description="Disordered" evidence="1">
    <location>
        <begin position="133"/>
        <end position="156"/>
    </location>
</feature>
<reference evidence="2" key="1">
    <citation type="submission" date="2016-09" db="EMBL/GenBank/DDBJ databases">
        <authorList>
            <person name="Capua I."/>
            <person name="De Benedictis P."/>
            <person name="Joannis T."/>
            <person name="Lombin L.H."/>
            <person name="Cattoli G."/>
        </authorList>
    </citation>
    <scope>NUCLEOTIDE SEQUENCE</scope>
    <source>
        <strain evidence="2">B9</strain>
    </source>
</reference>
<dbReference type="EMBL" id="FMSH01000032">
    <property type="protein sequence ID" value="SCU73659.1"/>
    <property type="molecule type" value="Genomic_DNA"/>
</dbReference>
<dbReference type="AlphaFoldDB" id="A0A1K0JED2"/>
<evidence type="ECO:0000313" key="2">
    <source>
        <dbReference type="EMBL" id="SCU73659.1"/>
    </source>
</evidence>
<organism evidence="2">
    <name type="scientific">Cupriavidus necator</name>
    <name type="common">Alcaligenes eutrophus</name>
    <name type="synonym">Ralstonia eutropha</name>
    <dbReference type="NCBI Taxonomy" id="106590"/>
    <lineage>
        <taxon>Bacteria</taxon>
        <taxon>Pseudomonadati</taxon>
        <taxon>Pseudomonadota</taxon>
        <taxon>Betaproteobacteria</taxon>
        <taxon>Burkholderiales</taxon>
        <taxon>Burkholderiaceae</taxon>
        <taxon>Cupriavidus</taxon>
    </lineage>
</organism>
<gene>
    <name evidence="2" type="ORF">CNECB9_1270006</name>
</gene>
<feature type="compositionally biased region" description="Basic and acidic residues" evidence="1">
    <location>
        <begin position="137"/>
        <end position="148"/>
    </location>
</feature>
<proteinExistence type="predicted"/>
<name>A0A1K0JED2_CUPNE</name>